<dbReference type="SMART" id="SM00487">
    <property type="entry name" value="DEXDc"/>
    <property type="match status" value="1"/>
</dbReference>
<dbReference type="PANTHER" id="PTHR47959">
    <property type="entry name" value="ATP-DEPENDENT RNA HELICASE RHLE-RELATED"/>
    <property type="match status" value="1"/>
</dbReference>
<evidence type="ECO:0000256" key="6">
    <source>
        <dbReference type="ARBA" id="ARBA00022840"/>
    </source>
</evidence>
<dbReference type="AlphaFoldDB" id="A0A545TYD6"/>
<evidence type="ECO:0000259" key="13">
    <source>
        <dbReference type="PROSITE" id="PS51192"/>
    </source>
</evidence>
<dbReference type="SUPFAM" id="SSF52540">
    <property type="entry name" value="P-loop containing nucleoside triphosphate hydrolases"/>
    <property type="match status" value="1"/>
</dbReference>
<sequence length="470" mass="51834">MASFDTLGLSAELLRAVEAQGFTAPTAIQGKSIPMLLEGRDLKGVAQTGGGKTAAFVLPMLQKLAEQKQATKPGMANALILAPTRELANQIGECIRQFSKGQRLFHTVLFGGSPFFPQMKALQRGVHIVVATPGRMMDHIRRGNLKLDDVQTFVLDEADRMLDMGFIDDVKQVAASLPKEHQTVMFSATMNRGIRALADQLLNDPVQVEAAKESTVAATIDHRVLCVDYRNKKDLLLHLLKDETLSRVLVFTRTKAMADKLSDELRDSGRRVDAIHGDREQRIRQKVLQKFRKGYIDVLVATDVAARGIDVPDITHVINYDMPLEAESYVHRIGRTGRAGVKGTALSLCETKEGNLLRNVERAIRQPVPLEKDHPFHAELSGSRNAGPKRNGKKFGKPFAGKGRKPFQKDGFKSANAEGGHRKGGKKPFAKTAGKYRGDGAQKQEHANDGQNFRKFKEGGYKGSKRRRAA</sequence>
<evidence type="ECO:0000256" key="7">
    <source>
        <dbReference type="ARBA" id="ARBA00038437"/>
    </source>
</evidence>
<keyword evidence="2" id="KW-0963">Cytoplasm</keyword>
<evidence type="ECO:0000259" key="15">
    <source>
        <dbReference type="PROSITE" id="PS51195"/>
    </source>
</evidence>
<dbReference type="GO" id="GO:0016787">
    <property type="term" value="F:hydrolase activity"/>
    <property type="evidence" value="ECO:0007669"/>
    <property type="project" value="UniProtKB-KW"/>
</dbReference>
<evidence type="ECO:0000313" key="17">
    <source>
        <dbReference type="Proteomes" id="UP000315252"/>
    </source>
</evidence>
<evidence type="ECO:0000256" key="4">
    <source>
        <dbReference type="ARBA" id="ARBA00022801"/>
    </source>
</evidence>
<dbReference type="Gene3D" id="3.40.50.300">
    <property type="entry name" value="P-loop containing nucleotide triphosphate hydrolases"/>
    <property type="match status" value="2"/>
</dbReference>
<reference evidence="16 17" key="1">
    <citation type="submission" date="2019-06" db="EMBL/GenBank/DDBJ databases">
        <title>Whole genome sequence for Rhodospirillaceae sp. R148.</title>
        <authorList>
            <person name="Wang G."/>
        </authorList>
    </citation>
    <scope>NUCLEOTIDE SEQUENCE [LARGE SCALE GENOMIC DNA]</scope>
    <source>
        <strain evidence="16 17">R148</strain>
    </source>
</reference>
<dbReference type="PANTHER" id="PTHR47959:SF13">
    <property type="entry name" value="ATP-DEPENDENT RNA HELICASE RHLE"/>
    <property type="match status" value="1"/>
</dbReference>
<evidence type="ECO:0000256" key="5">
    <source>
        <dbReference type="ARBA" id="ARBA00022806"/>
    </source>
</evidence>
<dbReference type="GO" id="GO:0005829">
    <property type="term" value="C:cytosol"/>
    <property type="evidence" value="ECO:0007669"/>
    <property type="project" value="TreeGrafter"/>
</dbReference>
<dbReference type="PROSITE" id="PS51195">
    <property type="entry name" value="Q_MOTIF"/>
    <property type="match status" value="1"/>
</dbReference>
<dbReference type="GO" id="GO:0003676">
    <property type="term" value="F:nucleic acid binding"/>
    <property type="evidence" value="ECO:0007669"/>
    <property type="project" value="InterPro"/>
</dbReference>
<feature type="compositionally biased region" description="Basic residues" evidence="12">
    <location>
        <begin position="390"/>
        <end position="406"/>
    </location>
</feature>
<feature type="domain" description="Helicase ATP-binding" evidence="13">
    <location>
        <begin position="33"/>
        <end position="208"/>
    </location>
</feature>
<dbReference type="EMBL" id="VHSH01000002">
    <property type="protein sequence ID" value="TQV82248.1"/>
    <property type="molecule type" value="Genomic_DNA"/>
</dbReference>
<dbReference type="Pfam" id="PF00270">
    <property type="entry name" value="DEAD"/>
    <property type="match status" value="1"/>
</dbReference>
<organism evidence="16 17">
    <name type="scientific">Denitrobaculum tricleocarpae</name>
    <dbReference type="NCBI Taxonomy" id="2591009"/>
    <lineage>
        <taxon>Bacteria</taxon>
        <taxon>Pseudomonadati</taxon>
        <taxon>Pseudomonadota</taxon>
        <taxon>Alphaproteobacteria</taxon>
        <taxon>Rhodospirillales</taxon>
        <taxon>Rhodospirillaceae</taxon>
        <taxon>Denitrobaculum</taxon>
    </lineage>
</organism>
<dbReference type="PROSITE" id="PS51194">
    <property type="entry name" value="HELICASE_CTER"/>
    <property type="match status" value="1"/>
</dbReference>
<name>A0A545TYD6_9PROT</name>
<dbReference type="InterPro" id="IPR014014">
    <property type="entry name" value="RNA_helicase_DEAD_Q_motif"/>
</dbReference>
<dbReference type="CDD" id="cd18787">
    <property type="entry name" value="SF2_C_DEAD"/>
    <property type="match status" value="1"/>
</dbReference>
<feature type="region of interest" description="Disordered" evidence="12">
    <location>
        <begin position="368"/>
        <end position="470"/>
    </location>
</feature>
<dbReference type="InterPro" id="IPR014001">
    <property type="entry name" value="Helicase_ATP-bd"/>
</dbReference>
<dbReference type="PROSITE" id="PS51192">
    <property type="entry name" value="HELICASE_ATP_BIND_1"/>
    <property type="match status" value="1"/>
</dbReference>
<dbReference type="InterPro" id="IPR011545">
    <property type="entry name" value="DEAD/DEAH_box_helicase_dom"/>
</dbReference>
<gene>
    <name evidence="16" type="ORF">FKG95_08500</name>
</gene>
<accession>A0A545TYD6</accession>
<dbReference type="RefSeq" id="WP_142895879.1">
    <property type="nucleotide sequence ID" value="NZ_ML660053.1"/>
</dbReference>
<dbReference type="GO" id="GO:0003724">
    <property type="term" value="F:RNA helicase activity"/>
    <property type="evidence" value="ECO:0007669"/>
    <property type="project" value="UniProtKB-EC"/>
</dbReference>
<dbReference type="SMART" id="SM00490">
    <property type="entry name" value="HELICc"/>
    <property type="match status" value="1"/>
</dbReference>
<keyword evidence="17" id="KW-1185">Reference proteome</keyword>
<evidence type="ECO:0000256" key="2">
    <source>
        <dbReference type="ARBA" id="ARBA00022490"/>
    </source>
</evidence>
<comment type="catalytic activity">
    <reaction evidence="8">
        <text>ATP + H2O = ADP + phosphate + H(+)</text>
        <dbReference type="Rhea" id="RHEA:13065"/>
        <dbReference type="ChEBI" id="CHEBI:15377"/>
        <dbReference type="ChEBI" id="CHEBI:15378"/>
        <dbReference type="ChEBI" id="CHEBI:30616"/>
        <dbReference type="ChEBI" id="CHEBI:43474"/>
        <dbReference type="ChEBI" id="CHEBI:456216"/>
        <dbReference type="EC" id="3.6.4.13"/>
    </reaction>
</comment>
<dbReference type="InterPro" id="IPR044742">
    <property type="entry name" value="DEAD/DEAH_RhlB"/>
</dbReference>
<feature type="compositionally biased region" description="Basic and acidic residues" evidence="12">
    <location>
        <begin position="436"/>
        <end position="448"/>
    </location>
</feature>
<keyword evidence="3 11" id="KW-0547">Nucleotide-binding</keyword>
<evidence type="ECO:0000313" key="16">
    <source>
        <dbReference type="EMBL" id="TQV82248.1"/>
    </source>
</evidence>
<dbReference type="EC" id="3.6.4.13" evidence="1"/>
<feature type="domain" description="Helicase C-terminal" evidence="14">
    <location>
        <begin position="231"/>
        <end position="381"/>
    </location>
</feature>
<dbReference type="FunFam" id="3.40.50.300:FF:000108">
    <property type="entry name" value="ATP-dependent RNA helicase RhlE"/>
    <property type="match status" value="1"/>
</dbReference>
<dbReference type="GO" id="GO:0005524">
    <property type="term" value="F:ATP binding"/>
    <property type="evidence" value="ECO:0007669"/>
    <property type="project" value="UniProtKB-KW"/>
</dbReference>
<dbReference type="GO" id="GO:0042255">
    <property type="term" value="P:ribosome assembly"/>
    <property type="evidence" value="ECO:0007669"/>
    <property type="project" value="UniProtKB-ARBA"/>
</dbReference>
<evidence type="ECO:0000256" key="10">
    <source>
        <dbReference type="PROSITE-ProRule" id="PRU00552"/>
    </source>
</evidence>
<evidence type="ECO:0000256" key="3">
    <source>
        <dbReference type="ARBA" id="ARBA00022741"/>
    </source>
</evidence>
<dbReference type="InterPro" id="IPR027417">
    <property type="entry name" value="P-loop_NTPase"/>
</dbReference>
<evidence type="ECO:0000256" key="11">
    <source>
        <dbReference type="RuleBase" id="RU000492"/>
    </source>
</evidence>
<comment type="similarity">
    <text evidence="7 11">Belongs to the DEAD box helicase family.</text>
</comment>
<comment type="caution">
    <text evidence="16">The sequence shown here is derived from an EMBL/GenBank/DDBJ whole genome shotgun (WGS) entry which is preliminary data.</text>
</comment>
<evidence type="ECO:0000256" key="8">
    <source>
        <dbReference type="ARBA" id="ARBA00047984"/>
    </source>
</evidence>
<protein>
    <recommendedName>
        <fullName evidence="9">DEAD-box ATP-dependent RNA helicase RhpA</fullName>
        <ecNumber evidence="1">3.6.4.13</ecNumber>
    </recommendedName>
</protein>
<evidence type="ECO:0000256" key="9">
    <source>
        <dbReference type="ARBA" id="ARBA00074363"/>
    </source>
</evidence>
<feature type="compositionally biased region" description="Basic and acidic residues" evidence="12">
    <location>
        <begin position="368"/>
        <end position="377"/>
    </location>
</feature>
<dbReference type="GO" id="GO:0009266">
    <property type="term" value="P:response to temperature stimulus"/>
    <property type="evidence" value="ECO:0007669"/>
    <property type="project" value="UniProtKB-ARBA"/>
</dbReference>
<evidence type="ECO:0000259" key="14">
    <source>
        <dbReference type="PROSITE" id="PS51194"/>
    </source>
</evidence>
<feature type="short sequence motif" description="Q motif" evidence="10">
    <location>
        <begin position="2"/>
        <end position="30"/>
    </location>
</feature>
<dbReference type="InterPro" id="IPR000629">
    <property type="entry name" value="RNA-helicase_DEAD-box_CS"/>
</dbReference>
<dbReference type="PROSITE" id="PS00039">
    <property type="entry name" value="DEAD_ATP_HELICASE"/>
    <property type="match status" value="1"/>
</dbReference>
<keyword evidence="5 11" id="KW-0347">Helicase</keyword>
<evidence type="ECO:0000256" key="1">
    <source>
        <dbReference type="ARBA" id="ARBA00012552"/>
    </source>
</evidence>
<feature type="domain" description="DEAD-box RNA helicase Q" evidence="15">
    <location>
        <begin position="2"/>
        <end position="30"/>
    </location>
</feature>
<dbReference type="Proteomes" id="UP000315252">
    <property type="component" value="Unassembled WGS sequence"/>
</dbReference>
<evidence type="ECO:0000256" key="12">
    <source>
        <dbReference type="SAM" id="MobiDB-lite"/>
    </source>
</evidence>
<keyword evidence="6 11" id="KW-0067">ATP-binding</keyword>
<dbReference type="OrthoDB" id="9805696at2"/>
<keyword evidence="4 11" id="KW-0378">Hydrolase</keyword>
<proteinExistence type="inferred from homology"/>
<dbReference type="InterPro" id="IPR050079">
    <property type="entry name" value="DEAD_box_RNA_helicase"/>
</dbReference>
<dbReference type="InterPro" id="IPR001650">
    <property type="entry name" value="Helicase_C-like"/>
</dbReference>
<dbReference type="CDD" id="cd00268">
    <property type="entry name" value="DEADc"/>
    <property type="match status" value="1"/>
</dbReference>
<dbReference type="Pfam" id="PF00271">
    <property type="entry name" value="Helicase_C"/>
    <property type="match status" value="1"/>
</dbReference>